<dbReference type="Proteomes" id="UP000190057">
    <property type="component" value="Chromosome"/>
</dbReference>
<name>A0ABM6MRK9_9FLAO</name>
<evidence type="ECO:0000313" key="1">
    <source>
        <dbReference type="EMBL" id="ATC35564.1"/>
    </source>
</evidence>
<gene>
    <name evidence="1" type="ORF">BAZ09_004755</name>
</gene>
<proteinExistence type="predicted"/>
<organism evidence="1 2">
    <name type="scientific">Elizabethkingia anophelis R26</name>
    <dbReference type="NCBI Taxonomy" id="1246994"/>
    <lineage>
        <taxon>Bacteria</taxon>
        <taxon>Pseudomonadati</taxon>
        <taxon>Bacteroidota</taxon>
        <taxon>Flavobacteriia</taxon>
        <taxon>Flavobacteriales</taxon>
        <taxon>Weeksellaceae</taxon>
        <taxon>Elizabethkingia</taxon>
    </lineage>
</organism>
<dbReference type="EMBL" id="CP023401">
    <property type="protein sequence ID" value="ATC35564.1"/>
    <property type="molecule type" value="Genomic_DNA"/>
</dbReference>
<evidence type="ECO:0008006" key="3">
    <source>
        <dbReference type="Google" id="ProtNLM"/>
    </source>
</evidence>
<dbReference type="NCBIfam" id="NF047798">
    <property type="entry name" value="leader_Chryseo"/>
    <property type="match status" value="1"/>
</dbReference>
<accession>A0ABM6MRK9</accession>
<dbReference type="InterPro" id="IPR058074">
    <property type="entry name" value="Bacteriocin-like"/>
</dbReference>
<protein>
    <recommendedName>
        <fullName evidence="3">Bacteriocin</fullName>
    </recommendedName>
</protein>
<keyword evidence="2" id="KW-1185">Reference proteome</keyword>
<sequence>MYISGTNIKNITLMKNFKKLSRNEMKSVNGSLSWWRCATRSVALPWRGALDSPGDWDACRAAKSVDELEANR</sequence>
<evidence type="ECO:0000313" key="2">
    <source>
        <dbReference type="Proteomes" id="UP000190057"/>
    </source>
</evidence>
<reference evidence="1 2" key="1">
    <citation type="submission" date="2017-09" db="EMBL/GenBank/DDBJ databases">
        <title>Complete circularized genomes of four mosquito-derived Elizabethkingia anophelis isolates.</title>
        <authorList>
            <person name="Nicholson A.C."/>
            <person name="Xu J."/>
        </authorList>
    </citation>
    <scope>NUCLEOTIDE SEQUENCE [LARGE SCALE GENOMIC DNA]</scope>
    <source>
        <strain evidence="1 2">R26</strain>
    </source>
</reference>